<proteinExistence type="predicted"/>
<dbReference type="InterPro" id="IPR050789">
    <property type="entry name" value="Diverse_Enzym_Activities"/>
</dbReference>
<evidence type="ECO:0000313" key="3">
    <source>
        <dbReference type="Proteomes" id="UP000754644"/>
    </source>
</evidence>
<gene>
    <name evidence="2" type="ORF">HQ497_07560</name>
</gene>
<sequence length="410" mass="45951">MKHQHPNVMCSFPATRESQVTFANYARAPFNTWSFWNMDSVAHTAMLPRGGELPKLVSSIDANLGQRKIKDANGHELTLDRLLEEHDADGFLVLRDNQILYENYFNGFSEHSRHIWFSMTKSLVSVALGVLMESFDIDLKSSPGRYIEELRGSGFDRASIQDVLNHASAIAFKENYVDPDSEFLRYYAPALGLAFVPGAQDAQPENADIYGIYDFLEKFIQADSAQQPGDLFEYNSANADVIGWLIARLSGLPLQEFIGKHIWSRLGTYHDAAIVVDRAYMPVATGGMTSTLRDAALFGQLILNRGQANGEQLVPEKWIDEILNLNADDQQRYAKNTLYGNEPWQYYKNMWWILDPAKQEYAAVGIHGQVIYINGSTNTVVAQFSSQPSASQVGSVEFRSKLMAIRAIAG</sequence>
<accession>A0A973A8I8</accession>
<evidence type="ECO:0000313" key="2">
    <source>
        <dbReference type="EMBL" id="NQV65205.1"/>
    </source>
</evidence>
<dbReference type="PANTHER" id="PTHR43283">
    <property type="entry name" value="BETA-LACTAMASE-RELATED"/>
    <property type="match status" value="1"/>
</dbReference>
<dbReference type="AlphaFoldDB" id="A0A973A8I8"/>
<feature type="domain" description="Beta-lactamase-related" evidence="1">
    <location>
        <begin position="82"/>
        <end position="389"/>
    </location>
</feature>
<dbReference type="GO" id="GO:0016787">
    <property type="term" value="F:hydrolase activity"/>
    <property type="evidence" value="ECO:0007669"/>
    <property type="project" value="UniProtKB-KW"/>
</dbReference>
<protein>
    <submittedName>
        <fullName evidence="2">Serine hydrolase</fullName>
    </submittedName>
</protein>
<reference evidence="2" key="1">
    <citation type="submission" date="2020-05" db="EMBL/GenBank/DDBJ databases">
        <title>Sulfur intermediates as new biogeochemical hubs in an aquatic model microbial ecosystem.</title>
        <authorList>
            <person name="Vigneron A."/>
        </authorList>
    </citation>
    <scope>NUCLEOTIDE SEQUENCE</scope>
    <source>
        <strain evidence="2">Bin.250</strain>
    </source>
</reference>
<dbReference type="InterPro" id="IPR012338">
    <property type="entry name" value="Beta-lactam/transpept-like"/>
</dbReference>
<dbReference type="SUPFAM" id="SSF56601">
    <property type="entry name" value="beta-lactamase/transpeptidase-like"/>
    <property type="match status" value="1"/>
</dbReference>
<evidence type="ECO:0000259" key="1">
    <source>
        <dbReference type="Pfam" id="PF00144"/>
    </source>
</evidence>
<dbReference type="Pfam" id="PF00144">
    <property type="entry name" value="Beta-lactamase"/>
    <property type="match status" value="1"/>
</dbReference>
<dbReference type="Proteomes" id="UP000754644">
    <property type="component" value="Unassembled WGS sequence"/>
</dbReference>
<comment type="caution">
    <text evidence="2">The sequence shown here is derived from an EMBL/GenBank/DDBJ whole genome shotgun (WGS) entry which is preliminary data.</text>
</comment>
<dbReference type="Gene3D" id="3.40.710.10">
    <property type="entry name" value="DD-peptidase/beta-lactamase superfamily"/>
    <property type="match status" value="1"/>
</dbReference>
<dbReference type="EMBL" id="JABMOJ010000282">
    <property type="protein sequence ID" value="NQV65205.1"/>
    <property type="molecule type" value="Genomic_DNA"/>
</dbReference>
<keyword evidence="2" id="KW-0378">Hydrolase</keyword>
<name>A0A973A8I8_9GAMM</name>
<dbReference type="InterPro" id="IPR001466">
    <property type="entry name" value="Beta-lactam-related"/>
</dbReference>
<organism evidence="2 3">
    <name type="scientific">SAR86 cluster bacterium</name>
    <dbReference type="NCBI Taxonomy" id="2030880"/>
    <lineage>
        <taxon>Bacteria</taxon>
        <taxon>Pseudomonadati</taxon>
        <taxon>Pseudomonadota</taxon>
        <taxon>Gammaproteobacteria</taxon>
        <taxon>SAR86 cluster</taxon>
    </lineage>
</organism>
<dbReference type="PANTHER" id="PTHR43283:SF7">
    <property type="entry name" value="BETA-LACTAMASE-RELATED DOMAIN-CONTAINING PROTEIN"/>
    <property type="match status" value="1"/>
</dbReference>